<comment type="caution">
    <text evidence="2">The sequence shown here is derived from an EMBL/GenBank/DDBJ whole genome shotgun (WGS) entry which is preliminary data.</text>
</comment>
<dbReference type="AlphaFoldDB" id="A0A1X2GZ45"/>
<feature type="non-terminal residue" evidence="2">
    <location>
        <position position="1"/>
    </location>
</feature>
<protein>
    <submittedName>
        <fullName evidence="2">Uncharacterized protein</fullName>
    </submittedName>
</protein>
<dbReference type="OrthoDB" id="2206543at2759"/>
<dbReference type="EMBL" id="MCGN01000014">
    <property type="protein sequence ID" value="ORY89532.1"/>
    <property type="molecule type" value="Genomic_DNA"/>
</dbReference>
<name>A0A1X2GZ45_SYNRA</name>
<dbReference type="Proteomes" id="UP000242180">
    <property type="component" value="Unassembled WGS sequence"/>
</dbReference>
<evidence type="ECO:0000256" key="1">
    <source>
        <dbReference type="SAM" id="MobiDB-lite"/>
    </source>
</evidence>
<reference evidence="2 3" key="1">
    <citation type="submission" date="2016-07" db="EMBL/GenBank/DDBJ databases">
        <title>Pervasive Adenine N6-methylation of Active Genes in Fungi.</title>
        <authorList>
            <consortium name="DOE Joint Genome Institute"/>
            <person name="Mondo S.J."/>
            <person name="Dannebaum R.O."/>
            <person name="Kuo R.C."/>
            <person name="Labutti K."/>
            <person name="Haridas S."/>
            <person name="Kuo A."/>
            <person name="Salamov A."/>
            <person name="Ahrendt S.R."/>
            <person name="Lipzen A."/>
            <person name="Sullivan W."/>
            <person name="Andreopoulos W.B."/>
            <person name="Clum A."/>
            <person name="Lindquist E."/>
            <person name="Daum C."/>
            <person name="Ramamoorthy G.K."/>
            <person name="Gryganskyi A."/>
            <person name="Culley D."/>
            <person name="Magnuson J.K."/>
            <person name="James T.Y."/>
            <person name="O'Malley M.A."/>
            <person name="Stajich J.E."/>
            <person name="Spatafora J.W."/>
            <person name="Visel A."/>
            <person name="Grigoriev I.V."/>
        </authorList>
    </citation>
    <scope>NUCLEOTIDE SEQUENCE [LARGE SCALE GENOMIC DNA]</scope>
    <source>
        <strain evidence="2 3">NRRL 2496</strain>
    </source>
</reference>
<organism evidence="2 3">
    <name type="scientific">Syncephalastrum racemosum</name>
    <name type="common">Filamentous fungus</name>
    <dbReference type="NCBI Taxonomy" id="13706"/>
    <lineage>
        <taxon>Eukaryota</taxon>
        <taxon>Fungi</taxon>
        <taxon>Fungi incertae sedis</taxon>
        <taxon>Mucoromycota</taxon>
        <taxon>Mucoromycotina</taxon>
        <taxon>Mucoromycetes</taxon>
        <taxon>Mucorales</taxon>
        <taxon>Syncephalastraceae</taxon>
        <taxon>Syncephalastrum</taxon>
    </lineage>
</organism>
<proteinExistence type="predicted"/>
<keyword evidence="3" id="KW-1185">Reference proteome</keyword>
<accession>A0A1X2GZ45</accession>
<dbReference type="InParanoid" id="A0A1X2GZ45"/>
<evidence type="ECO:0000313" key="3">
    <source>
        <dbReference type="Proteomes" id="UP000242180"/>
    </source>
</evidence>
<evidence type="ECO:0000313" key="2">
    <source>
        <dbReference type="EMBL" id="ORY89532.1"/>
    </source>
</evidence>
<dbReference type="STRING" id="13706.A0A1X2GZ45"/>
<feature type="compositionally biased region" description="Basic residues" evidence="1">
    <location>
        <begin position="1"/>
        <end position="11"/>
    </location>
</feature>
<feature type="non-terminal residue" evidence="2">
    <location>
        <position position="159"/>
    </location>
</feature>
<sequence>NASRPARRRSKQPPPPPRTTRSPEQVLRLFSPPSGPQGYSFVYLHRSHRLSHSEVRKAMRDLDVDQSRIIDVHFPVKGVVGLLVHDAFAPELRERLRLAKIPLQEFDPLNPDHVTAPEFANKPRTEKVARARELYQGRMLAACLRMPKAHLGLAVLQFF</sequence>
<gene>
    <name evidence="2" type="ORF">BCR43DRAFT_422582</name>
</gene>
<feature type="region of interest" description="Disordered" evidence="1">
    <location>
        <begin position="1"/>
        <end position="25"/>
    </location>
</feature>